<gene>
    <name evidence="6 8" type="primary">glyA</name>
    <name evidence="8" type="ORF">ACFP81_07045</name>
</gene>
<comment type="cofactor">
    <cofactor evidence="1 6">
        <name>pyridoxal 5'-phosphate</name>
        <dbReference type="ChEBI" id="CHEBI:597326"/>
    </cofactor>
</comment>
<dbReference type="PIRSF" id="PIRSF000412">
    <property type="entry name" value="SHMT"/>
    <property type="match status" value="1"/>
</dbReference>
<comment type="caution">
    <text evidence="8">The sequence shown here is derived from an EMBL/GenBank/DDBJ whole genome shotgun (WGS) entry which is preliminary data.</text>
</comment>
<dbReference type="Proteomes" id="UP001596297">
    <property type="component" value="Unassembled WGS sequence"/>
</dbReference>
<comment type="pathway">
    <text evidence="6">One-carbon metabolism; tetrahydrofolate interconversion.</text>
</comment>
<dbReference type="NCBIfam" id="NF000586">
    <property type="entry name" value="PRK00011.1"/>
    <property type="match status" value="1"/>
</dbReference>
<evidence type="ECO:0000256" key="6">
    <source>
        <dbReference type="HAMAP-Rule" id="MF_00051"/>
    </source>
</evidence>
<dbReference type="InterPro" id="IPR049943">
    <property type="entry name" value="Ser_HO-MeTrfase-like"/>
</dbReference>
<feature type="binding site" evidence="6">
    <location>
        <begin position="120"/>
        <end position="122"/>
    </location>
    <ligand>
        <name>(6S)-5,6,7,8-tetrahydrofolate</name>
        <dbReference type="ChEBI" id="CHEBI:57453"/>
    </ligand>
</feature>
<comment type="function">
    <text evidence="6">Catalyzes the reversible interconversion of serine and glycine with tetrahydrofolate (THF) serving as the one-carbon carrier. This reaction serves as the major source of one-carbon groups required for the biosynthesis of purines, thymidylate, methionine, and other important biomolecules. Also exhibits THF-independent aldolase activity toward beta-hydroxyamino acids, producing glycine and aldehydes, via a retro-aldol mechanism.</text>
</comment>
<comment type="catalytic activity">
    <reaction evidence="6">
        <text>(6R)-5,10-methylene-5,6,7,8-tetrahydrofolate + glycine + H2O = (6S)-5,6,7,8-tetrahydrofolate + L-serine</text>
        <dbReference type="Rhea" id="RHEA:15481"/>
        <dbReference type="ChEBI" id="CHEBI:15377"/>
        <dbReference type="ChEBI" id="CHEBI:15636"/>
        <dbReference type="ChEBI" id="CHEBI:33384"/>
        <dbReference type="ChEBI" id="CHEBI:57305"/>
        <dbReference type="ChEBI" id="CHEBI:57453"/>
        <dbReference type="EC" id="2.1.2.1"/>
    </reaction>
</comment>
<comment type="subcellular location">
    <subcellularLocation>
        <location evidence="6">Cytoplasm</location>
    </subcellularLocation>
</comment>
<dbReference type="InterPro" id="IPR001085">
    <property type="entry name" value="Ser_HO-MeTrfase"/>
</dbReference>
<dbReference type="InterPro" id="IPR039429">
    <property type="entry name" value="SHMT-like_dom"/>
</dbReference>
<comment type="similarity">
    <text evidence="2 6">Belongs to the SHMT family.</text>
</comment>
<keyword evidence="6" id="KW-0963">Cytoplasm</keyword>
<dbReference type="EMBL" id="JBHSWD010000001">
    <property type="protein sequence ID" value="MFC6591794.1"/>
    <property type="molecule type" value="Genomic_DNA"/>
</dbReference>
<dbReference type="InterPro" id="IPR015421">
    <property type="entry name" value="PyrdxlP-dep_Trfase_major"/>
</dbReference>
<evidence type="ECO:0000256" key="4">
    <source>
        <dbReference type="ARBA" id="ARBA00022679"/>
    </source>
</evidence>
<dbReference type="SUPFAM" id="SSF53383">
    <property type="entry name" value="PLP-dependent transferases"/>
    <property type="match status" value="1"/>
</dbReference>
<evidence type="ECO:0000256" key="2">
    <source>
        <dbReference type="ARBA" id="ARBA00006376"/>
    </source>
</evidence>
<accession>A0ABW1YC66</accession>
<evidence type="ECO:0000256" key="5">
    <source>
        <dbReference type="ARBA" id="ARBA00022898"/>
    </source>
</evidence>
<feature type="site" description="Plays an important role in substrate specificity" evidence="6">
    <location>
        <position position="224"/>
    </location>
</feature>
<dbReference type="RefSeq" id="WP_380082804.1">
    <property type="nucleotide sequence ID" value="NZ_JBHSWD010000001.1"/>
</dbReference>
<dbReference type="Gene3D" id="3.90.1150.10">
    <property type="entry name" value="Aspartate Aminotransferase, domain 1"/>
    <property type="match status" value="1"/>
</dbReference>
<comment type="pathway">
    <text evidence="6">Amino-acid biosynthesis; glycine biosynthesis; glycine from L-serine: step 1/1.</text>
</comment>
<comment type="subunit">
    <text evidence="6">Homodimer.</text>
</comment>
<evidence type="ECO:0000256" key="1">
    <source>
        <dbReference type="ARBA" id="ARBA00001933"/>
    </source>
</evidence>
<dbReference type="Gene3D" id="3.40.640.10">
    <property type="entry name" value="Type I PLP-dependent aspartate aminotransferase-like (Major domain)"/>
    <property type="match status" value="1"/>
</dbReference>
<organism evidence="8 9">
    <name type="scientific">Deinococcus lacus</name>
    <dbReference type="NCBI Taxonomy" id="392561"/>
    <lineage>
        <taxon>Bacteria</taxon>
        <taxon>Thermotogati</taxon>
        <taxon>Deinococcota</taxon>
        <taxon>Deinococci</taxon>
        <taxon>Deinococcales</taxon>
        <taxon>Deinococcaceae</taxon>
        <taxon>Deinococcus</taxon>
    </lineage>
</organism>
<dbReference type="InterPro" id="IPR015424">
    <property type="entry name" value="PyrdxlP-dep_Trfase"/>
</dbReference>
<name>A0ABW1YC66_9DEIO</name>
<keyword evidence="6" id="KW-0028">Amino-acid biosynthesis</keyword>
<dbReference type="InterPro" id="IPR015422">
    <property type="entry name" value="PyrdxlP-dep_Trfase_small"/>
</dbReference>
<feature type="binding site" evidence="6">
    <location>
        <position position="116"/>
    </location>
    <ligand>
        <name>(6S)-5,6,7,8-tetrahydrofolate</name>
        <dbReference type="ChEBI" id="CHEBI:57453"/>
    </ligand>
</feature>
<reference evidence="9" key="1">
    <citation type="journal article" date="2019" name="Int. J. Syst. Evol. Microbiol.">
        <title>The Global Catalogue of Microorganisms (GCM) 10K type strain sequencing project: providing services to taxonomists for standard genome sequencing and annotation.</title>
        <authorList>
            <consortium name="The Broad Institute Genomics Platform"/>
            <consortium name="The Broad Institute Genome Sequencing Center for Infectious Disease"/>
            <person name="Wu L."/>
            <person name="Ma J."/>
        </authorList>
    </citation>
    <scope>NUCLEOTIDE SEQUENCE [LARGE SCALE GENOMIC DNA]</scope>
    <source>
        <strain evidence="9">CGMCC 1.15772</strain>
    </source>
</reference>
<evidence type="ECO:0000313" key="8">
    <source>
        <dbReference type="EMBL" id="MFC6591794.1"/>
    </source>
</evidence>
<dbReference type="InterPro" id="IPR019798">
    <property type="entry name" value="Ser_HO-MeTrfase_PLP_BS"/>
</dbReference>
<evidence type="ECO:0000313" key="9">
    <source>
        <dbReference type="Proteomes" id="UP001596297"/>
    </source>
</evidence>
<dbReference type="Pfam" id="PF00464">
    <property type="entry name" value="SHMT"/>
    <property type="match status" value="1"/>
</dbReference>
<proteinExistence type="inferred from homology"/>
<keyword evidence="4 6" id="KW-0808">Transferase</keyword>
<feature type="modified residue" description="N6-(pyridoxal phosphate)lysine" evidence="6">
    <location>
        <position position="225"/>
    </location>
</feature>
<feature type="domain" description="Serine hydroxymethyltransferase-like" evidence="7">
    <location>
        <begin position="5"/>
        <end position="380"/>
    </location>
</feature>
<dbReference type="PANTHER" id="PTHR11680:SF35">
    <property type="entry name" value="SERINE HYDROXYMETHYLTRANSFERASE 1"/>
    <property type="match status" value="1"/>
</dbReference>
<dbReference type="PANTHER" id="PTHR11680">
    <property type="entry name" value="SERINE HYDROXYMETHYLTRANSFERASE"/>
    <property type="match status" value="1"/>
</dbReference>
<sequence length="403" mass="43649">MTQTNRDTAIFDLIEQEAERQKHGLELIASENFTSAAVREAQGSILTNKYAEGYPGKRWYGGCEVVDQIEQLAIDRVKELFGAEWANVQPHSGSSANLAVYNALLEPGDRVLGMDLSHGGHLTHGNKANFSGMRYDMVSYQVQQGSERIDMNDVRRIALESKPKMIIAGASAYSRPIDFAAFRAIADEVGAILFADIAHIAGLVAAGEHPAVLPHAHVVASTTHKTLRGPRGGIILSNDPELGKVLDRTVFPGYQGGPLEHVIAGKAVAFGEALRPEFKTYIRQVIKNAQALAAALEEKGYRIVTGGTDNHLFLVDLRPQELNGTKATRLLDANHITISKSTLPYDTERVMHGGGIRIGTPAITTRGMTEAEMPRVADLINRALKGQDVAAEVREFAGGFPVP</sequence>
<evidence type="ECO:0000256" key="3">
    <source>
        <dbReference type="ARBA" id="ARBA00022563"/>
    </source>
</evidence>
<keyword evidence="9" id="KW-1185">Reference proteome</keyword>
<dbReference type="GO" id="GO:0004372">
    <property type="term" value="F:glycine hydroxymethyltransferase activity"/>
    <property type="evidence" value="ECO:0007669"/>
    <property type="project" value="UniProtKB-EC"/>
</dbReference>
<dbReference type="EC" id="2.1.2.1" evidence="6"/>
<dbReference type="CDD" id="cd00378">
    <property type="entry name" value="SHMT"/>
    <property type="match status" value="1"/>
</dbReference>
<keyword evidence="3 6" id="KW-0554">One-carbon metabolism</keyword>
<dbReference type="PROSITE" id="PS00096">
    <property type="entry name" value="SHMT"/>
    <property type="match status" value="1"/>
</dbReference>
<dbReference type="HAMAP" id="MF_00051">
    <property type="entry name" value="SHMT"/>
    <property type="match status" value="1"/>
</dbReference>
<protein>
    <recommendedName>
        <fullName evidence="6">Serine hydroxymethyltransferase</fullName>
        <shortName evidence="6">SHMT</shortName>
        <shortName evidence="6">Serine methylase</shortName>
        <ecNumber evidence="6">2.1.2.1</ecNumber>
    </recommendedName>
</protein>
<keyword evidence="5 6" id="KW-0663">Pyridoxal phosphate</keyword>
<evidence type="ECO:0000259" key="7">
    <source>
        <dbReference type="Pfam" id="PF00464"/>
    </source>
</evidence>
<comment type="caution">
    <text evidence="6">Lacks conserved residue(s) required for the propagation of feature annotation.</text>
</comment>